<reference evidence="3" key="2">
    <citation type="journal article" date="2021" name="PeerJ">
        <title>Extensive microbial diversity within the chicken gut microbiome revealed by metagenomics and culture.</title>
        <authorList>
            <person name="Gilroy R."/>
            <person name="Ravi A."/>
            <person name="Getino M."/>
            <person name="Pursley I."/>
            <person name="Horton D.L."/>
            <person name="Alikhan N.F."/>
            <person name="Baker D."/>
            <person name="Gharbi K."/>
            <person name="Hall N."/>
            <person name="Watson M."/>
            <person name="Adriaenssens E.M."/>
            <person name="Foster-Nyarko E."/>
            <person name="Jarju S."/>
            <person name="Secka A."/>
            <person name="Antonio M."/>
            <person name="Oren A."/>
            <person name="Chaudhuri R.R."/>
            <person name="La Ragione R."/>
            <person name="Hildebrand F."/>
            <person name="Pallen M.J."/>
        </authorList>
    </citation>
    <scope>NUCLEOTIDE SEQUENCE</scope>
    <source>
        <strain evidence="3">ChiGjej2B2-12916</strain>
    </source>
</reference>
<accession>A0A9D0YRX3</accession>
<comment type="caution">
    <text evidence="3">The sequence shown here is derived from an EMBL/GenBank/DDBJ whole genome shotgun (WGS) entry which is preliminary data.</text>
</comment>
<feature type="domain" description="YcxB-like C-terminal" evidence="2">
    <location>
        <begin position="98"/>
        <end position="158"/>
    </location>
</feature>
<evidence type="ECO:0000313" key="4">
    <source>
        <dbReference type="Proteomes" id="UP000886879"/>
    </source>
</evidence>
<keyword evidence="1" id="KW-0812">Transmembrane</keyword>
<proteinExistence type="predicted"/>
<evidence type="ECO:0000313" key="3">
    <source>
        <dbReference type="EMBL" id="HIQ60852.1"/>
    </source>
</evidence>
<evidence type="ECO:0000256" key="1">
    <source>
        <dbReference type="SAM" id="Phobius"/>
    </source>
</evidence>
<keyword evidence="1" id="KW-1133">Transmembrane helix</keyword>
<feature type="transmembrane region" description="Helical" evidence="1">
    <location>
        <begin position="32"/>
        <end position="49"/>
    </location>
</feature>
<sequence length="171" mass="19290">MEYSCYTIYDRHTLADMSRALRKTVRKKTARRWWMAGCLLLVLGLSLLLEPGERLWFKAIILVAVVCLFVVQGWGDGLNALMAQRRMMPGSELCSSSFYGDHYECKISGATTSWEYGNILAIAETRDYLVFVLGKNHAQAFAKRELKGGTVDSFRSFLEHKVGKPVEKIGG</sequence>
<name>A0A9D0YRX3_9FIRM</name>
<dbReference type="Pfam" id="PF14317">
    <property type="entry name" value="YcxB"/>
    <property type="match status" value="1"/>
</dbReference>
<organism evidence="3 4">
    <name type="scientific">Candidatus Enterenecus faecium</name>
    <dbReference type="NCBI Taxonomy" id="2840780"/>
    <lineage>
        <taxon>Bacteria</taxon>
        <taxon>Bacillati</taxon>
        <taxon>Bacillota</taxon>
        <taxon>Clostridia</taxon>
        <taxon>Eubacteriales</taxon>
        <taxon>Candidatus Enterenecus</taxon>
    </lineage>
</organism>
<dbReference type="Proteomes" id="UP000886879">
    <property type="component" value="Unassembled WGS sequence"/>
</dbReference>
<feature type="transmembrane region" description="Helical" evidence="1">
    <location>
        <begin position="55"/>
        <end position="78"/>
    </location>
</feature>
<evidence type="ECO:0000259" key="2">
    <source>
        <dbReference type="Pfam" id="PF14317"/>
    </source>
</evidence>
<dbReference type="InterPro" id="IPR025588">
    <property type="entry name" value="YcxB-like_C"/>
</dbReference>
<gene>
    <name evidence="3" type="ORF">IAD31_04560</name>
</gene>
<protein>
    <submittedName>
        <fullName evidence="3">YcxB family protein</fullName>
    </submittedName>
</protein>
<dbReference type="AlphaFoldDB" id="A0A9D0YRX3"/>
<dbReference type="EMBL" id="DVFO01000045">
    <property type="protein sequence ID" value="HIQ60852.1"/>
    <property type="molecule type" value="Genomic_DNA"/>
</dbReference>
<keyword evidence="1" id="KW-0472">Membrane</keyword>
<reference evidence="3" key="1">
    <citation type="submission" date="2020-10" db="EMBL/GenBank/DDBJ databases">
        <authorList>
            <person name="Gilroy R."/>
        </authorList>
    </citation>
    <scope>NUCLEOTIDE SEQUENCE</scope>
    <source>
        <strain evidence="3">ChiGjej2B2-12916</strain>
    </source>
</reference>